<evidence type="ECO:0000259" key="9">
    <source>
        <dbReference type="PROSITE" id="PS50845"/>
    </source>
</evidence>
<feature type="compositionally biased region" description="Polar residues" evidence="8">
    <location>
        <begin position="1"/>
        <end position="15"/>
    </location>
</feature>
<feature type="region of interest" description="Disordered" evidence="8">
    <location>
        <begin position="200"/>
        <end position="227"/>
    </location>
</feature>
<reference evidence="11 12" key="1">
    <citation type="submission" date="2025-04" db="UniProtKB">
        <authorList>
            <consortium name="RefSeq"/>
        </authorList>
    </citation>
    <scope>IDENTIFICATION</scope>
</reference>
<dbReference type="GO" id="GO:0005789">
    <property type="term" value="C:endoplasmic reticulum membrane"/>
    <property type="evidence" value="ECO:0007669"/>
    <property type="project" value="UniProtKB-SubCell"/>
</dbReference>
<dbReference type="InterPro" id="IPR003388">
    <property type="entry name" value="Reticulon"/>
</dbReference>
<keyword evidence="3 6" id="KW-0256">Endoplasmic reticulum</keyword>
<dbReference type="InterPro" id="IPR046964">
    <property type="entry name" value="RTN1-4"/>
</dbReference>
<accession>A0A6P8S003</accession>
<evidence type="ECO:0000256" key="2">
    <source>
        <dbReference type="ARBA" id="ARBA00022692"/>
    </source>
</evidence>
<dbReference type="CTD" id="10313"/>
<feature type="transmembrane region" description="Helical" evidence="6">
    <location>
        <begin position="850"/>
        <end position="882"/>
    </location>
</feature>
<keyword evidence="7" id="KW-0175">Coiled coil</keyword>
<comment type="subcellular location">
    <subcellularLocation>
        <location evidence="1 6">Endoplasmic reticulum membrane</location>
        <topology evidence="1 6">Multi-pass membrane protein</topology>
    </subcellularLocation>
</comment>
<name>A0A6P8S003_GEOSA</name>
<evidence type="ECO:0000256" key="6">
    <source>
        <dbReference type="RuleBase" id="RU210713"/>
    </source>
</evidence>
<evidence type="ECO:0000256" key="8">
    <source>
        <dbReference type="SAM" id="MobiDB-lite"/>
    </source>
</evidence>
<feature type="region of interest" description="Disordered" evidence="8">
    <location>
        <begin position="662"/>
        <end position="690"/>
    </location>
</feature>
<dbReference type="GO" id="GO:0071787">
    <property type="term" value="P:endoplasmic reticulum tubular network formation"/>
    <property type="evidence" value="ECO:0007669"/>
    <property type="project" value="TreeGrafter"/>
</dbReference>
<dbReference type="RefSeq" id="XP_033810732.1">
    <property type="nucleotide sequence ID" value="XM_033954841.1"/>
</dbReference>
<dbReference type="Gene3D" id="1.20.5.2480">
    <property type="match status" value="1"/>
</dbReference>
<dbReference type="KEGG" id="gsh:117365015"/>
<dbReference type="PROSITE" id="PS50845">
    <property type="entry name" value="RETICULON"/>
    <property type="match status" value="1"/>
</dbReference>
<dbReference type="OrthoDB" id="567788at2759"/>
<dbReference type="PANTHER" id="PTHR45799:SF4">
    <property type="entry name" value="RETICULON-3"/>
    <property type="match status" value="1"/>
</dbReference>
<feature type="coiled-coil region" evidence="7">
    <location>
        <begin position="703"/>
        <end position="737"/>
    </location>
</feature>
<dbReference type="PANTHER" id="PTHR45799">
    <property type="entry name" value="RETICULON-LIKE PROTEIN"/>
    <property type="match status" value="1"/>
</dbReference>
<gene>
    <name evidence="11 12" type="primary">RTN3</name>
</gene>
<evidence type="ECO:0000256" key="1">
    <source>
        <dbReference type="ARBA" id="ARBA00004477"/>
    </source>
</evidence>
<dbReference type="AlphaFoldDB" id="A0A6P8S003"/>
<protein>
    <recommendedName>
        <fullName evidence="6">Reticulon</fullName>
    </recommendedName>
</protein>
<dbReference type="Pfam" id="PF02453">
    <property type="entry name" value="Reticulon"/>
    <property type="match status" value="1"/>
</dbReference>
<feature type="transmembrane region" description="Helical" evidence="6">
    <location>
        <begin position="958"/>
        <end position="980"/>
    </location>
</feature>
<dbReference type="Proteomes" id="UP000515159">
    <property type="component" value="Chromosome 8"/>
</dbReference>
<keyword evidence="10" id="KW-1185">Reference proteome</keyword>
<keyword evidence="4 6" id="KW-1133">Transmembrane helix</keyword>
<keyword evidence="2 6" id="KW-0812">Transmembrane</keyword>
<dbReference type="GeneID" id="117365015"/>
<dbReference type="GO" id="GO:0030182">
    <property type="term" value="P:neuron differentiation"/>
    <property type="evidence" value="ECO:0007669"/>
    <property type="project" value="TreeGrafter"/>
</dbReference>
<dbReference type="GO" id="GO:0007420">
    <property type="term" value="P:brain development"/>
    <property type="evidence" value="ECO:0007669"/>
    <property type="project" value="TreeGrafter"/>
</dbReference>
<dbReference type="GO" id="GO:0014069">
    <property type="term" value="C:postsynaptic density"/>
    <property type="evidence" value="ECO:0007669"/>
    <property type="project" value="TreeGrafter"/>
</dbReference>
<evidence type="ECO:0000256" key="7">
    <source>
        <dbReference type="SAM" id="Coils"/>
    </source>
</evidence>
<feature type="domain" description="Reticulon" evidence="9">
    <location>
        <begin position="830"/>
        <end position="1018"/>
    </location>
</feature>
<feature type="region of interest" description="Disordered" evidence="8">
    <location>
        <begin position="1"/>
        <end position="26"/>
    </location>
</feature>
<evidence type="ECO:0000313" key="10">
    <source>
        <dbReference type="Proteomes" id="UP000515159"/>
    </source>
</evidence>
<feature type="region of interest" description="Disordered" evidence="8">
    <location>
        <begin position="279"/>
        <end position="298"/>
    </location>
</feature>
<keyword evidence="5 6" id="KW-0472">Membrane</keyword>
<evidence type="ECO:0000256" key="3">
    <source>
        <dbReference type="ARBA" id="ARBA00022824"/>
    </source>
</evidence>
<proteinExistence type="predicted"/>
<evidence type="ECO:0000256" key="5">
    <source>
        <dbReference type="ARBA" id="ARBA00023136"/>
    </source>
</evidence>
<dbReference type="RefSeq" id="XP_033810733.1">
    <property type="nucleotide sequence ID" value="XM_033954842.1"/>
</dbReference>
<evidence type="ECO:0000313" key="11">
    <source>
        <dbReference type="RefSeq" id="XP_033810732.1"/>
    </source>
</evidence>
<feature type="compositionally biased region" description="Basic and acidic residues" evidence="8">
    <location>
        <begin position="662"/>
        <end position="681"/>
    </location>
</feature>
<evidence type="ECO:0000256" key="4">
    <source>
        <dbReference type="ARBA" id="ARBA00022989"/>
    </source>
</evidence>
<organism evidence="10 12">
    <name type="scientific">Geotrypetes seraphini</name>
    <name type="common">Gaboon caecilian</name>
    <name type="synonym">Caecilia seraphini</name>
    <dbReference type="NCBI Taxonomy" id="260995"/>
    <lineage>
        <taxon>Eukaryota</taxon>
        <taxon>Metazoa</taxon>
        <taxon>Chordata</taxon>
        <taxon>Craniata</taxon>
        <taxon>Vertebrata</taxon>
        <taxon>Euteleostomi</taxon>
        <taxon>Amphibia</taxon>
        <taxon>Gymnophiona</taxon>
        <taxon>Geotrypetes</taxon>
    </lineage>
</organism>
<sequence>MADNAAQSPYISSSHGAGGEPSSRPAATPHCDAPCAACSSLFALLNLEEGKTSLFSDHMCLDMHTISSSSLDYLLPLASTVKPPDTSTISARDEELESRLVLGEERDCMNKVDISCWTSADSGTKIVSSGMLGLESFTKGVDAHLYNPFIPNHSLENNQANCGHVVFFEKDGKTESIRNHDLMYPTTDSAALEADQCALTEGKQSKDKQISTKPLEAMSPDGESPDSPFEVITDKTVFEQEFQGFLGDLNDTGSSLKHSETEWLTDSIHYSHSREVQLRTQSDGSVPASAELHASPPPYSATVYQDQLGSASGMENISSDLLSNWDFIPKIEREAVKTLNTVCESLRSDIAVSGPENKMADCQVSINIQESLWHPRDCSSSTSIKEVDEWADISQIYASQKAASVAMEFNMSVNEADVGDPCVSMQNLDTFTNASGVPFEDTPLEDKSLGTKSLPETCKMKDLNEADSSGESDDTVIEDSTTYLAFENKKIEKELHMTFNNVSGSVKPASVITVGEIGNDWIREDEPNGLSKLNERDGQLYKISEDQVLEFETVPGPLNVFAKSPVNEAETFIVTSTLSKDANIMCSSYEDVIDKLLVRETSNFSPTGVKAMKLNKTIREIDPFLAFSNTVEPKQGGELHGENFMDFMKECMTLMKDKTPDSLKKTTTGERQYEADSEACKGSETSMEGDIGTAEIGDKVALGREFNTQLERAQLDLEQEQQTIRALKEVSMSLDNKIPGEESEGSSAKDITLKEFETESVLVVQRSFWPDRLAWTQETSELPPCLGIGASLPVVEELLVPKETTWEDTSSEAMPTLDHDLARLLTTSSVRDLIFWRDVKKTGAVFGTSLIVLLSLAAFSVISVIAYLILAVLSVTIVFRIYRSVVQAVQKSEEGHPFKSLLDMDVTMSSETFHKHVNDSLVHVNKILKVVVRLFLVEDLVDSLKLAVFMWLMTYVGAVFNGITLLILVEILAFSLPVVYEKYQTQIDHYIVLVRDQTKSIIAKVQAKVPGIGKKKAE</sequence>
<dbReference type="GO" id="GO:0043005">
    <property type="term" value="C:neuron projection"/>
    <property type="evidence" value="ECO:0007669"/>
    <property type="project" value="TreeGrafter"/>
</dbReference>
<evidence type="ECO:0000313" key="12">
    <source>
        <dbReference type="RefSeq" id="XP_033810733.1"/>
    </source>
</evidence>